<evidence type="ECO:0000256" key="9">
    <source>
        <dbReference type="ARBA" id="ARBA00023004"/>
    </source>
</evidence>
<gene>
    <name evidence="15" type="ORF">OLC1_LOCUS13342</name>
</gene>
<dbReference type="Proteomes" id="UP001161247">
    <property type="component" value="Chromosome 4"/>
</dbReference>
<keyword evidence="8 13" id="KW-0560">Oxidoreductase</keyword>
<keyword evidence="16" id="KW-1185">Reference proteome</keyword>
<keyword evidence="7" id="KW-1133">Transmembrane helix</keyword>
<dbReference type="Pfam" id="PF00067">
    <property type="entry name" value="p450"/>
    <property type="match status" value="1"/>
</dbReference>
<evidence type="ECO:0000256" key="8">
    <source>
        <dbReference type="ARBA" id="ARBA00023002"/>
    </source>
</evidence>
<keyword evidence="5" id="KW-0812">Transmembrane</keyword>
<dbReference type="InterPro" id="IPR017972">
    <property type="entry name" value="Cyt_P450_CS"/>
</dbReference>
<keyword evidence="4 12" id="KW-0349">Heme</keyword>
<accession>A0AAV1D969</accession>
<dbReference type="GO" id="GO:0016020">
    <property type="term" value="C:membrane"/>
    <property type="evidence" value="ECO:0007669"/>
    <property type="project" value="UniProtKB-SubCell"/>
</dbReference>
<dbReference type="PRINTS" id="PR00463">
    <property type="entry name" value="EP450I"/>
</dbReference>
<evidence type="ECO:0000256" key="10">
    <source>
        <dbReference type="ARBA" id="ARBA00023033"/>
    </source>
</evidence>
<dbReference type="PRINTS" id="PR00385">
    <property type="entry name" value="P450"/>
</dbReference>
<evidence type="ECO:0000256" key="1">
    <source>
        <dbReference type="ARBA" id="ARBA00001971"/>
    </source>
</evidence>
<dbReference type="GO" id="GO:0016705">
    <property type="term" value="F:oxidoreductase activity, acting on paired donors, with incorporation or reduction of molecular oxygen"/>
    <property type="evidence" value="ECO:0007669"/>
    <property type="project" value="InterPro"/>
</dbReference>
<evidence type="ECO:0000256" key="6">
    <source>
        <dbReference type="ARBA" id="ARBA00022723"/>
    </source>
</evidence>
<dbReference type="Gene3D" id="1.10.630.10">
    <property type="entry name" value="Cytochrome P450"/>
    <property type="match status" value="1"/>
</dbReference>
<evidence type="ECO:0000256" key="4">
    <source>
        <dbReference type="ARBA" id="ARBA00022617"/>
    </source>
</evidence>
<dbReference type="InterPro" id="IPR001128">
    <property type="entry name" value="Cyt_P450"/>
</dbReference>
<dbReference type="AlphaFoldDB" id="A0AAV1D969"/>
<dbReference type="PANTHER" id="PTHR47955:SF22">
    <property type="entry name" value="CYTOCHROME P450 83B1-LIKE"/>
    <property type="match status" value="1"/>
</dbReference>
<dbReference type="GO" id="GO:0005506">
    <property type="term" value="F:iron ion binding"/>
    <property type="evidence" value="ECO:0007669"/>
    <property type="project" value="InterPro"/>
</dbReference>
<dbReference type="GO" id="GO:0004497">
    <property type="term" value="F:monooxygenase activity"/>
    <property type="evidence" value="ECO:0007669"/>
    <property type="project" value="UniProtKB-KW"/>
</dbReference>
<dbReference type="SUPFAM" id="SSF48264">
    <property type="entry name" value="Cytochrome P450"/>
    <property type="match status" value="1"/>
</dbReference>
<dbReference type="InterPro" id="IPR002401">
    <property type="entry name" value="Cyt_P450_E_grp-I"/>
</dbReference>
<feature type="signal peptide" evidence="14">
    <location>
        <begin position="1"/>
        <end position="19"/>
    </location>
</feature>
<evidence type="ECO:0000256" key="14">
    <source>
        <dbReference type="SAM" id="SignalP"/>
    </source>
</evidence>
<comment type="subcellular location">
    <subcellularLocation>
        <location evidence="2">Membrane</location>
        <topology evidence="2">Single-pass membrane protein</topology>
    </subcellularLocation>
</comment>
<keyword evidence="14" id="KW-0732">Signal</keyword>
<organism evidence="15 16">
    <name type="scientific">Oldenlandia corymbosa var. corymbosa</name>
    <dbReference type="NCBI Taxonomy" id="529605"/>
    <lineage>
        <taxon>Eukaryota</taxon>
        <taxon>Viridiplantae</taxon>
        <taxon>Streptophyta</taxon>
        <taxon>Embryophyta</taxon>
        <taxon>Tracheophyta</taxon>
        <taxon>Spermatophyta</taxon>
        <taxon>Magnoliopsida</taxon>
        <taxon>eudicotyledons</taxon>
        <taxon>Gunneridae</taxon>
        <taxon>Pentapetalae</taxon>
        <taxon>asterids</taxon>
        <taxon>lamiids</taxon>
        <taxon>Gentianales</taxon>
        <taxon>Rubiaceae</taxon>
        <taxon>Rubioideae</taxon>
        <taxon>Spermacoceae</taxon>
        <taxon>Hedyotis-Oldenlandia complex</taxon>
        <taxon>Oldenlandia</taxon>
    </lineage>
</organism>
<keyword evidence="10 13" id="KW-0503">Monooxygenase</keyword>
<dbReference type="EMBL" id="OX459121">
    <property type="protein sequence ID" value="CAI9104411.1"/>
    <property type="molecule type" value="Genomic_DNA"/>
</dbReference>
<comment type="cofactor">
    <cofactor evidence="1 12">
        <name>heme</name>
        <dbReference type="ChEBI" id="CHEBI:30413"/>
    </cofactor>
</comment>
<dbReference type="GO" id="GO:0020037">
    <property type="term" value="F:heme binding"/>
    <property type="evidence" value="ECO:0007669"/>
    <property type="project" value="InterPro"/>
</dbReference>
<keyword evidence="11" id="KW-0472">Membrane</keyword>
<dbReference type="PANTHER" id="PTHR47955">
    <property type="entry name" value="CYTOCHROME P450 FAMILY 71 PROTEIN"/>
    <property type="match status" value="1"/>
</dbReference>
<evidence type="ECO:0000256" key="3">
    <source>
        <dbReference type="ARBA" id="ARBA00010617"/>
    </source>
</evidence>
<protein>
    <submittedName>
        <fullName evidence="15">OLC1v1003074C1</fullName>
    </submittedName>
</protein>
<feature type="binding site" description="axial binding residue" evidence="12">
    <location>
        <position position="442"/>
    </location>
    <ligand>
        <name>heme</name>
        <dbReference type="ChEBI" id="CHEBI:30413"/>
    </ligand>
    <ligandPart>
        <name>Fe</name>
        <dbReference type="ChEBI" id="CHEBI:18248"/>
    </ligandPart>
</feature>
<name>A0AAV1D969_OLDCO</name>
<dbReference type="PROSITE" id="PS00086">
    <property type="entry name" value="CYTOCHROME_P450"/>
    <property type="match status" value="1"/>
</dbReference>
<dbReference type="FunFam" id="1.10.630.10:FF:000011">
    <property type="entry name" value="Cytochrome P450 83B1"/>
    <property type="match status" value="1"/>
</dbReference>
<evidence type="ECO:0000256" key="7">
    <source>
        <dbReference type="ARBA" id="ARBA00022989"/>
    </source>
</evidence>
<dbReference type="InterPro" id="IPR036396">
    <property type="entry name" value="Cyt_P450_sf"/>
</dbReference>
<proteinExistence type="inferred from homology"/>
<evidence type="ECO:0000256" key="11">
    <source>
        <dbReference type="ARBA" id="ARBA00023136"/>
    </source>
</evidence>
<keyword evidence="9 12" id="KW-0408">Iron</keyword>
<sequence length="500" mass="57280">MAAWFFCFFFLLLIPLVVIFNHQKTQKTKSIHRPPGPPGLPFIGNFHQFDSAKPHEFLSKLSNKYGPLMSLKLGKVRVLVISSAKMAKEALKTHDLTFSGRPPLIVLQKVSYNGLDIVFAPYGEYWREMKKISLLHLFTMKRVQSFRPILDDEVSLLIKEIFDLTSSSQVINLSLMTLNLTSSYICRIAFGKKYDKEDQEKKRFDHLLQETQSIHGDFYFSDYLPSLGWIDKVLGKIARLDKNCRNLDLFYQELIEEHLSSNRPDTMKNDILDLLIQIKEEKISHLDLSWDHIKAVLMNVFIAGSDTSSALIVWAMTALMQSPSIMKRVQAEVRDMVEKKGGKWEEVLQELPYLDAVIKETLRLYPPTPLLLPRETLDYCNIEGFDIEPKTMVFINAWAIARDPTNWQNPTQFIPDRFLNSNVDVKGSDFELIPFGTGRRRCPGISLGLSTTKVTLAKLLYSFNWELPPGMKAEDIDTDGLPGATMHKRIPLCLLAKKYA</sequence>
<evidence type="ECO:0000313" key="15">
    <source>
        <dbReference type="EMBL" id="CAI9104411.1"/>
    </source>
</evidence>
<dbReference type="CDD" id="cd11072">
    <property type="entry name" value="CYP71-like"/>
    <property type="match status" value="1"/>
</dbReference>
<reference evidence="15" key="1">
    <citation type="submission" date="2023-03" db="EMBL/GenBank/DDBJ databases">
        <authorList>
            <person name="Julca I."/>
        </authorList>
    </citation>
    <scope>NUCLEOTIDE SEQUENCE</scope>
</reference>
<evidence type="ECO:0000256" key="2">
    <source>
        <dbReference type="ARBA" id="ARBA00004167"/>
    </source>
</evidence>
<evidence type="ECO:0000313" key="16">
    <source>
        <dbReference type="Proteomes" id="UP001161247"/>
    </source>
</evidence>
<evidence type="ECO:0000256" key="12">
    <source>
        <dbReference type="PIRSR" id="PIRSR602401-1"/>
    </source>
</evidence>
<comment type="similarity">
    <text evidence="3 13">Belongs to the cytochrome P450 family.</text>
</comment>
<evidence type="ECO:0000256" key="13">
    <source>
        <dbReference type="RuleBase" id="RU000461"/>
    </source>
</evidence>
<evidence type="ECO:0000256" key="5">
    <source>
        <dbReference type="ARBA" id="ARBA00022692"/>
    </source>
</evidence>
<feature type="chain" id="PRO_5043807651" evidence="14">
    <location>
        <begin position="20"/>
        <end position="500"/>
    </location>
</feature>
<keyword evidence="6 12" id="KW-0479">Metal-binding</keyword>